<dbReference type="InterPro" id="IPR000515">
    <property type="entry name" value="MetI-like"/>
</dbReference>
<keyword evidence="4 7" id="KW-0812">Transmembrane</keyword>
<evidence type="ECO:0000313" key="10">
    <source>
        <dbReference type="EMBL" id="MBP2369811.1"/>
    </source>
</evidence>
<organism evidence="10 11">
    <name type="scientific">Pseudonocardia parietis</name>
    <dbReference type="NCBI Taxonomy" id="570936"/>
    <lineage>
        <taxon>Bacteria</taxon>
        <taxon>Bacillati</taxon>
        <taxon>Actinomycetota</taxon>
        <taxon>Actinomycetes</taxon>
        <taxon>Pseudonocardiales</taxon>
        <taxon>Pseudonocardiaceae</taxon>
        <taxon>Pseudonocardia</taxon>
    </lineage>
</organism>
<dbReference type="SUPFAM" id="SSF161098">
    <property type="entry name" value="MetI-like"/>
    <property type="match status" value="1"/>
</dbReference>
<sequence length="309" mass="31985">MSVPGVPLTAAGPEGTAGPETLAAPPRGRRRVVSRPLRELMANRASAVSLAFLVLLTLAAVFAPLIAPYDPDVQNLRATLEGPSGTHLLGTDAFGRDLFSRLLVASRVTLVAVVEALLVAIVLGVPAGLLCGVVPWLDKIIARIADALLAVPPIVLALAVVGVLGPGLTNAMIALGIVMAPSLFRLARSSAASASRELYIEACRSVGCSGWRLVWRHVLPNAGSPLLVQTTFFAGVVILAEASLSFLGLGVQTPDSSWGSMLRDAFDVIFEAPGFLVAPAVMIALTILAFAGFGDGLRDALEGRGSDGR</sequence>
<evidence type="ECO:0000256" key="6">
    <source>
        <dbReference type="ARBA" id="ARBA00023136"/>
    </source>
</evidence>
<keyword evidence="11" id="KW-1185">Reference proteome</keyword>
<feature type="transmembrane region" description="Helical" evidence="7">
    <location>
        <begin position="108"/>
        <end position="137"/>
    </location>
</feature>
<evidence type="ECO:0000256" key="5">
    <source>
        <dbReference type="ARBA" id="ARBA00022989"/>
    </source>
</evidence>
<dbReference type="Proteomes" id="UP001519295">
    <property type="component" value="Unassembled WGS sequence"/>
</dbReference>
<reference evidence="10 11" key="1">
    <citation type="submission" date="2021-03" db="EMBL/GenBank/DDBJ databases">
        <title>Sequencing the genomes of 1000 actinobacteria strains.</title>
        <authorList>
            <person name="Klenk H.-P."/>
        </authorList>
    </citation>
    <scope>NUCLEOTIDE SEQUENCE [LARGE SCALE GENOMIC DNA]</scope>
    <source>
        <strain evidence="10 11">DSM 45256</strain>
    </source>
</reference>
<keyword evidence="2 7" id="KW-0813">Transport</keyword>
<keyword evidence="3" id="KW-1003">Cell membrane</keyword>
<feature type="domain" description="ABC transmembrane type-1" evidence="9">
    <location>
        <begin position="106"/>
        <end position="294"/>
    </location>
</feature>
<dbReference type="Pfam" id="PF00528">
    <property type="entry name" value="BPD_transp_1"/>
    <property type="match status" value="1"/>
</dbReference>
<dbReference type="InterPro" id="IPR035906">
    <property type="entry name" value="MetI-like_sf"/>
</dbReference>
<protein>
    <submittedName>
        <fullName evidence="10">Peptide/nickel transport system permease protein</fullName>
    </submittedName>
</protein>
<keyword evidence="6 7" id="KW-0472">Membrane</keyword>
<dbReference type="PROSITE" id="PS50928">
    <property type="entry name" value="ABC_TM1"/>
    <property type="match status" value="1"/>
</dbReference>
<dbReference type="InterPro" id="IPR025966">
    <property type="entry name" value="OppC_N"/>
</dbReference>
<evidence type="ECO:0000256" key="1">
    <source>
        <dbReference type="ARBA" id="ARBA00004651"/>
    </source>
</evidence>
<name>A0ABS4W0S2_9PSEU</name>
<evidence type="ECO:0000256" key="8">
    <source>
        <dbReference type="SAM" id="MobiDB-lite"/>
    </source>
</evidence>
<feature type="transmembrane region" description="Helical" evidence="7">
    <location>
        <begin position="45"/>
        <end position="67"/>
    </location>
</feature>
<keyword evidence="5 7" id="KW-1133">Transmembrane helix</keyword>
<feature type="transmembrane region" description="Helical" evidence="7">
    <location>
        <begin position="272"/>
        <end position="294"/>
    </location>
</feature>
<evidence type="ECO:0000259" key="9">
    <source>
        <dbReference type="PROSITE" id="PS50928"/>
    </source>
</evidence>
<feature type="transmembrane region" description="Helical" evidence="7">
    <location>
        <begin position="144"/>
        <end position="165"/>
    </location>
</feature>
<evidence type="ECO:0000256" key="2">
    <source>
        <dbReference type="ARBA" id="ARBA00022448"/>
    </source>
</evidence>
<proteinExistence type="inferred from homology"/>
<evidence type="ECO:0000313" key="11">
    <source>
        <dbReference type="Proteomes" id="UP001519295"/>
    </source>
</evidence>
<comment type="similarity">
    <text evidence="7">Belongs to the binding-protein-dependent transport system permease family.</text>
</comment>
<dbReference type="PANTHER" id="PTHR43386">
    <property type="entry name" value="OLIGOPEPTIDE TRANSPORT SYSTEM PERMEASE PROTEIN APPC"/>
    <property type="match status" value="1"/>
</dbReference>
<feature type="transmembrane region" description="Helical" evidence="7">
    <location>
        <begin position="226"/>
        <end position="252"/>
    </location>
</feature>
<accession>A0ABS4W0S2</accession>
<dbReference type="CDD" id="cd06261">
    <property type="entry name" value="TM_PBP2"/>
    <property type="match status" value="1"/>
</dbReference>
<dbReference type="Pfam" id="PF12911">
    <property type="entry name" value="OppC_N"/>
    <property type="match status" value="1"/>
</dbReference>
<comment type="caution">
    <text evidence="10">The sequence shown here is derived from an EMBL/GenBank/DDBJ whole genome shotgun (WGS) entry which is preliminary data.</text>
</comment>
<feature type="region of interest" description="Disordered" evidence="8">
    <location>
        <begin position="1"/>
        <end position="29"/>
    </location>
</feature>
<evidence type="ECO:0000256" key="7">
    <source>
        <dbReference type="RuleBase" id="RU363032"/>
    </source>
</evidence>
<dbReference type="InterPro" id="IPR050366">
    <property type="entry name" value="BP-dependent_transpt_permease"/>
</dbReference>
<evidence type="ECO:0000256" key="3">
    <source>
        <dbReference type="ARBA" id="ARBA00022475"/>
    </source>
</evidence>
<evidence type="ECO:0000256" key="4">
    <source>
        <dbReference type="ARBA" id="ARBA00022692"/>
    </source>
</evidence>
<dbReference type="Gene3D" id="1.10.3720.10">
    <property type="entry name" value="MetI-like"/>
    <property type="match status" value="1"/>
</dbReference>
<dbReference type="PANTHER" id="PTHR43386:SF1">
    <property type="entry name" value="D,D-DIPEPTIDE TRANSPORT SYSTEM PERMEASE PROTEIN DDPC-RELATED"/>
    <property type="match status" value="1"/>
</dbReference>
<gene>
    <name evidence="10" type="ORF">JOF36_005507</name>
</gene>
<dbReference type="RefSeq" id="WP_210032384.1">
    <property type="nucleotide sequence ID" value="NZ_JAGINU010000001.1"/>
</dbReference>
<comment type="subcellular location">
    <subcellularLocation>
        <location evidence="1 7">Cell membrane</location>
        <topology evidence="1 7">Multi-pass membrane protein</topology>
    </subcellularLocation>
</comment>
<dbReference type="EMBL" id="JAGINU010000001">
    <property type="protein sequence ID" value="MBP2369811.1"/>
    <property type="molecule type" value="Genomic_DNA"/>
</dbReference>